<comment type="caution">
    <text evidence="2">The sequence shown here is derived from an EMBL/GenBank/DDBJ whole genome shotgun (WGS) entry which is preliminary data.</text>
</comment>
<sequence>MEKDDLVGLVVKYFEKIDAGDPSYLDLFSEDVDFFFPKFGQAKGKSALVEFGNRIGSSLISIWHDIDGFQITTAGNKVIVEGQEGGVMSDGTSWPDNKVSTGRFCSVFEFEGKMISRMFVYVDPDFPSRDFERISVLSGESNVRQTVQA</sequence>
<dbReference type="STRING" id="663.BAU10_06055"/>
<dbReference type="EMBL" id="VTYF01000001">
    <property type="protein sequence ID" value="NOI07625.1"/>
    <property type="molecule type" value="Genomic_DNA"/>
</dbReference>
<protein>
    <submittedName>
        <fullName evidence="2">Nuclear transport factor 2 family protein</fullName>
    </submittedName>
</protein>
<dbReference type="InterPro" id="IPR037401">
    <property type="entry name" value="SnoaL-like"/>
</dbReference>
<evidence type="ECO:0000313" key="2">
    <source>
        <dbReference type="EMBL" id="NOI07625.1"/>
    </source>
</evidence>
<evidence type="ECO:0000259" key="1">
    <source>
        <dbReference type="Pfam" id="PF12680"/>
    </source>
</evidence>
<dbReference type="SUPFAM" id="SSF54427">
    <property type="entry name" value="NTF2-like"/>
    <property type="match status" value="1"/>
</dbReference>
<dbReference type="AlphaFoldDB" id="A0A0L8D7Z6"/>
<dbReference type="GeneID" id="75167946"/>
<accession>A0A0L8D7Z6</accession>
<gene>
    <name evidence="2" type="ORF">F0254_01940</name>
</gene>
<dbReference type="RefSeq" id="WP_005377826.1">
    <property type="nucleotide sequence ID" value="NZ_AP023185.1"/>
</dbReference>
<dbReference type="Gene3D" id="3.10.450.50">
    <property type="match status" value="1"/>
</dbReference>
<dbReference type="Pfam" id="PF12680">
    <property type="entry name" value="SnoaL_2"/>
    <property type="match status" value="1"/>
</dbReference>
<name>A0A0L8D7Z6_VIBAL</name>
<dbReference type="Proteomes" id="UP000532247">
    <property type="component" value="Unassembled WGS sequence"/>
</dbReference>
<proteinExistence type="predicted"/>
<dbReference type="OrthoDB" id="6657864at2"/>
<dbReference type="eggNOG" id="COG3631">
    <property type="taxonomic scope" value="Bacteria"/>
</dbReference>
<evidence type="ECO:0000313" key="3">
    <source>
        <dbReference type="Proteomes" id="UP000532247"/>
    </source>
</evidence>
<feature type="domain" description="SnoaL-like" evidence="1">
    <location>
        <begin position="10"/>
        <end position="118"/>
    </location>
</feature>
<dbReference type="InterPro" id="IPR032710">
    <property type="entry name" value="NTF2-like_dom_sf"/>
</dbReference>
<organism evidence="2 3">
    <name type="scientific">Vibrio alginolyticus</name>
    <dbReference type="NCBI Taxonomy" id="663"/>
    <lineage>
        <taxon>Bacteria</taxon>
        <taxon>Pseudomonadati</taxon>
        <taxon>Pseudomonadota</taxon>
        <taxon>Gammaproteobacteria</taxon>
        <taxon>Vibrionales</taxon>
        <taxon>Vibrionaceae</taxon>
        <taxon>Vibrio</taxon>
    </lineage>
</organism>
<reference evidence="2 3" key="1">
    <citation type="submission" date="2019-09" db="EMBL/GenBank/DDBJ databases">
        <title>Draft genome sequencing and comparative genomics of hatchery-associated Vibrios.</title>
        <authorList>
            <person name="Kehlet-Delgado H."/>
            <person name="Mueller R.S."/>
        </authorList>
    </citation>
    <scope>NUCLEOTIDE SEQUENCE [LARGE SCALE GENOMIC DNA]</scope>
    <source>
        <strain evidence="2 3">081416A</strain>
    </source>
</reference>